<dbReference type="CDD" id="cd01310">
    <property type="entry name" value="TatD_DNAse"/>
    <property type="match status" value="1"/>
</dbReference>
<evidence type="ECO:0000256" key="6">
    <source>
        <dbReference type="ARBA" id="ARBA00022842"/>
    </source>
</evidence>
<dbReference type="GO" id="GO:0046872">
    <property type="term" value="F:metal ion binding"/>
    <property type="evidence" value="ECO:0007669"/>
    <property type="project" value="UniProtKB-KW"/>
</dbReference>
<dbReference type="Gene3D" id="3.20.20.140">
    <property type="entry name" value="Metal-dependent hydrolases"/>
    <property type="match status" value="1"/>
</dbReference>
<dbReference type="EMBL" id="CP011266">
    <property type="protein sequence ID" value="ALT68395.1"/>
    <property type="molecule type" value="Genomic_DNA"/>
</dbReference>
<protein>
    <submittedName>
        <fullName evidence="8">Hydrolase TatD family</fullName>
    </submittedName>
</protein>
<evidence type="ECO:0000256" key="5">
    <source>
        <dbReference type="ARBA" id="ARBA00022839"/>
    </source>
</evidence>
<dbReference type="SUPFAM" id="SSF51556">
    <property type="entry name" value="Metallo-dependent hydrolases"/>
    <property type="match status" value="1"/>
</dbReference>
<dbReference type="InterPro" id="IPR018228">
    <property type="entry name" value="DNase_TatD-rel_CS"/>
</dbReference>
<dbReference type="Proteomes" id="UP000067738">
    <property type="component" value="Chromosome"/>
</dbReference>
<evidence type="ECO:0000256" key="3">
    <source>
        <dbReference type="ARBA" id="ARBA00022723"/>
    </source>
</evidence>
<dbReference type="GeneID" id="26735572"/>
<feature type="binding site" evidence="7">
    <location>
        <position position="95"/>
    </location>
    <ligand>
        <name>a divalent metal cation</name>
        <dbReference type="ChEBI" id="CHEBI:60240"/>
        <label>1</label>
    </ligand>
</feature>
<organism evidence="8 9">
    <name type="scientific">Methanobrevibacter millerae</name>
    <dbReference type="NCBI Taxonomy" id="230361"/>
    <lineage>
        <taxon>Archaea</taxon>
        <taxon>Methanobacteriati</taxon>
        <taxon>Methanobacteriota</taxon>
        <taxon>Methanomada group</taxon>
        <taxon>Methanobacteria</taxon>
        <taxon>Methanobacteriales</taxon>
        <taxon>Methanobacteriaceae</taxon>
        <taxon>Methanobrevibacter</taxon>
    </lineage>
</organism>
<sequence>MDNLIDIGLNLMHSSFKKDRVEIIEEAKKVGVKQFIITGTNIHSSHMAQDYASKYLDTLFSTSGVHPHDAKTCNGHTINELEKIADADCVVAIGECGLDYNRNFSPQDLQRKWFEAQVELAETLDMPLFLHEREAHEDLYKILKKHDEIASKSVVHCFTGTKHEAQNYIDLGCYIGVTGWICDMKRGRDLQEAVCVIPPEKLMIETDAPFLIPKNFDKKPKKNRNEPKYLPHILETIALCMGMDVEELALQVTSNTKEFFKI</sequence>
<reference evidence="8 9" key="1">
    <citation type="submission" date="2015-04" db="EMBL/GenBank/DDBJ databases">
        <title>The complete genome sequence of the rumen methanogen Methanobrevibacter millerae SM9.</title>
        <authorList>
            <person name="Leahy S.C."/>
            <person name="Kelly W.J."/>
            <person name="Pacheco D.M."/>
            <person name="Li D."/>
            <person name="Altermann E."/>
            <person name="Attwood G.T."/>
        </authorList>
    </citation>
    <scope>NUCLEOTIDE SEQUENCE [LARGE SCALE GENOMIC DNA]</scope>
    <source>
        <strain evidence="8 9">SM9</strain>
    </source>
</reference>
<evidence type="ECO:0000313" key="8">
    <source>
        <dbReference type="EMBL" id="ALT68395.1"/>
    </source>
</evidence>
<keyword evidence="9" id="KW-1185">Reference proteome</keyword>
<dbReference type="InterPro" id="IPR032466">
    <property type="entry name" value="Metal_Hydrolase"/>
</dbReference>
<feature type="binding site" evidence="7">
    <location>
        <position position="207"/>
    </location>
    <ligand>
        <name>a divalent metal cation</name>
        <dbReference type="ChEBI" id="CHEBI:60240"/>
        <label>1</label>
    </ligand>
</feature>
<dbReference type="KEGG" id="mmil:sm9_0596"/>
<dbReference type="PROSITE" id="PS01090">
    <property type="entry name" value="TATD_2"/>
    <property type="match status" value="1"/>
</dbReference>
<evidence type="ECO:0000256" key="2">
    <source>
        <dbReference type="ARBA" id="ARBA00022722"/>
    </source>
</evidence>
<dbReference type="OrthoDB" id="26412at2157"/>
<dbReference type="AlphaFoldDB" id="A0A0U3CEY5"/>
<name>A0A0U3CEY5_9EURY</name>
<dbReference type="GO" id="GO:0004527">
    <property type="term" value="F:exonuclease activity"/>
    <property type="evidence" value="ECO:0007669"/>
    <property type="project" value="UniProtKB-KW"/>
</dbReference>
<proteinExistence type="predicted"/>
<keyword evidence="1" id="KW-0963">Cytoplasm</keyword>
<dbReference type="Pfam" id="PF01026">
    <property type="entry name" value="TatD_DNase"/>
    <property type="match status" value="1"/>
</dbReference>
<keyword evidence="4 8" id="KW-0378">Hydrolase</keyword>
<dbReference type="PANTHER" id="PTHR10060">
    <property type="entry name" value="TATD FAMILY DEOXYRIBONUCLEASE"/>
    <property type="match status" value="1"/>
</dbReference>
<evidence type="ECO:0000256" key="1">
    <source>
        <dbReference type="ARBA" id="ARBA00022490"/>
    </source>
</evidence>
<keyword evidence="3 7" id="KW-0479">Metal-binding</keyword>
<gene>
    <name evidence="8" type="ORF">sm9_0596</name>
</gene>
<dbReference type="FunFam" id="3.20.20.140:FF:000018">
    <property type="entry name" value="3'-5' ssDNA/RNA exonuclease TatD"/>
    <property type="match status" value="1"/>
</dbReference>
<keyword evidence="2" id="KW-0540">Nuclease</keyword>
<evidence type="ECO:0000256" key="4">
    <source>
        <dbReference type="ARBA" id="ARBA00022801"/>
    </source>
</evidence>
<dbReference type="PIRSF" id="PIRSF005902">
    <property type="entry name" value="DNase_TatD"/>
    <property type="match status" value="1"/>
</dbReference>
<dbReference type="PROSITE" id="PS01091">
    <property type="entry name" value="TATD_3"/>
    <property type="match status" value="1"/>
</dbReference>
<dbReference type="PANTHER" id="PTHR10060:SF15">
    <property type="entry name" value="DEOXYRIBONUCLEASE TATDN1"/>
    <property type="match status" value="1"/>
</dbReference>
<dbReference type="RefSeq" id="WP_058738719.1">
    <property type="nucleotide sequence ID" value="NZ_CP011266.1"/>
</dbReference>
<evidence type="ECO:0000313" key="9">
    <source>
        <dbReference type="Proteomes" id="UP000067738"/>
    </source>
</evidence>
<evidence type="ECO:0000256" key="7">
    <source>
        <dbReference type="PIRSR" id="PIRSR005902-1"/>
    </source>
</evidence>
<dbReference type="InterPro" id="IPR050891">
    <property type="entry name" value="TatD-type_Hydrolase"/>
</dbReference>
<dbReference type="GO" id="GO:0004536">
    <property type="term" value="F:DNA nuclease activity"/>
    <property type="evidence" value="ECO:0007669"/>
    <property type="project" value="InterPro"/>
</dbReference>
<accession>A0A0U3CEY5</accession>
<keyword evidence="6" id="KW-0460">Magnesium</keyword>
<feature type="binding site" evidence="7">
    <location>
        <position position="131"/>
    </location>
    <ligand>
        <name>a divalent metal cation</name>
        <dbReference type="ChEBI" id="CHEBI:60240"/>
        <label>2</label>
    </ligand>
</feature>
<dbReference type="PATRIC" id="fig|230361.4.peg.618"/>
<dbReference type="NCBIfam" id="TIGR00010">
    <property type="entry name" value="YchF/TatD family DNA exonuclease"/>
    <property type="match status" value="1"/>
</dbReference>
<keyword evidence="5" id="KW-0269">Exonuclease</keyword>
<feature type="binding site" evidence="7">
    <location>
        <position position="156"/>
    </location>
    <ligand>
        <name>a divalent metal cation</name>
        <dbReference type="ChEBI" id="CHEBI:60240"/>
        <label>2</label>
    </ligand>
</feature>
<dbReference type="InterPro" id="IPR001130">
    <property type="entry name" value="TatD-like"/>
</dbReference>
<dbReference type="InterPro" id="IPR015991">
    <property type="entry name" value="TatD/YcfH-like"/>
</dbReference>